<dbReference type="EMBL" id="MT143262">
    <property type="protein sequence ID" value="QJA94814.1"/>
    <property type="molecule type" value="Genomic_DNA"/>
</dbReference>
<dbReference type="AlphaFoldDB" id="A0A6M3LN51"/>
<reference evidence="1" key="1">
    <citation type="submission" date="2020-03" db="EMBL/GenBank/DDBJ databases">
        <title>The deep terrestrial virosphere.</title>
        <authorList>
            <person name="Holmfeldt K."/>
            <person name="Nilsson E."/>
            <person name="Simone D."/>
            <person name="Lopez-Fernandez M."/>
            <person name="Wu X."/>
            <person name="de Brujin I."/>
            <person name="Lundin D."/>
            <person name="Andersson A."/>
            <person name="Bertilsson S."/>
            <person name="Dopson M."/>
        </authorList>
    </citation>
    <scope>NUCLEOTIDE SEQUENCE</scope>
    <source>
        <strain evidence="1">MM415B03735</strain>
    </source>
</reference>
<name>A0A6M3LN51_9ZZZZ</name>
<protein>
    <submittedName>
        <fullName evidence="1">Uncharacterized protein</fullName>
    </submittedName>
</protein>
<evidence type="ECO:0000313" key="1">
    <source>
        <dbReference type="EMBL" id="QJA94814.1"/>
    </source>
</evidence>
<gene>
    <name evidence="1" type="ORF">MM415B03735_0015</name>
</gene>
<organism evidence="1">
    <name type="scientific">viral metagenome</name>
    <dbReference type="NCBI Taxonomy" id="1070528"/>
    <lineage>
        <taxon>unclassified sequences</taxon>
        <taxon>metagenomes</taxon>
        <taxon>organismal metagenomes</taxon>
    </lineage>
</organism>
<proteinExistence type="predicted"/>
<sequence length="68" mass="8338">MNAHASLAPHELTCARCHGPIYYDWWTHRWVCACRYPRYWLSLVAWERENRRRREWPEIPLAEDEAIV</sequence>
<accession>A0A6M3LN51</accession>